<evidence type="ECO:0000256" key="4">
    <source>
        <dbReference type="ARBA" id="ARBA00022741"/>
    </source>
</evidence>
<comment type="similarity">
    <text evidence="8">Belongs to the NAD synthetase family.</text>
</comment>
<dbReference type="GO" id="GO:0009435">
    <property type="term" value="P:NAD+ biosynthetic process"/>
    <property type="evidence" value="ECO:0007669"/>
    <property type="project" value="UniProtKB-UniRule"/>
</dbReference>
<dbReference type="Pfam" id="PF00795">
    <property type="entry name" value="CN_hydrolase"/>
    <property type="match status" value="1"/>
</dbReference>
<dbReference type="PANTHER" id="PTHR23090">
    <property type="entry name" value="NH 3 /GLUTAMINE-DEPENDENT NAD + SYNTHETASE"/>
    <property type="match status" value="1"/>
</dbReference>
<evidence type="ECO:0000256" key="7">
    <source>
        <dbReference type="PIRNR" id="PIRNR006630"/>
    </source>
</evidence>
<reference evidence="11 12" key="1">
    <citation type="submission" date="2014-08" db="EMBL/GenBank/DDBJ databases">
        <title>Clostridium innocuum, an unnegligible vancomycin-resistant pathogen causing extra-intestinal infections.</title>
        <authorList>
            <person name="Feng Y."/>
            <person name="Chiu C.-H."/>
        </authorList>
    </citation>
    <scope>NUCLEOTIDE SEQUENCE [LARGE SCALE GENOMIC DNA]</scope>
    <source>
        <strain evidence="11 12">AN88</strain>
    </source>
</reference>
<protein>
    <recommendedName>
        <fullName evidence="7">Glutamine-dependent NAD(+) synthetase</fullName>
        <ecNumber evidence="7">6.3.5.1</ecNumber>
    </recommendedName>
    <alternativeName>
        <fullName evidence="7">NAD(+) synthase [glutamine-hydrolyzing]</fullName>
    </alternativeName>
</protein>
<dbReference type="Proteomes" id="UP000030008">
    <property type="component" value="Unassembled WGS sequence"/>
</dbReference>
<dbReference type="InterPro" id="IPR022310">
    <property type="entry name" value="NAD/GMP_synthase"/>
</dbReference>
<dbReference type="InterPro" id="IPR003010">
    <property type="entry name" value="C-N_Hydrolase"/>
</dbReference>
<feature type="domain" description="NAD/GMP synthase" evidence="10">
    <location>
        <begin position="251"/>
        <end position="440"/>
    </location>
</feature>
<dbReference type="InterPro" id="IPR014445">
    <property type="entry name" value="Gln-dep_NAD_synthase"/>
</dbReference>
<comment type="caution">
    <text evidence="11">The sequence shown here is derived from an EMBL/GenBank/DDBJ whole genome shotgun (WGS) entry which is preliminary data.</text>
</comment>
<dbReference type="CDD" id="cd00553">
    <property type="entry name" value="NAD_synthase"/>
    <property type="match status" value="1"/>
</dbReference>
<dbReference type="EC" id="6.3.5.1" evidence="7"/>
<feature type="domain" description="CN hydrolase" evidence="9">
    <location>
        <begin position="2"/>
        <end position="56"/>
    </location>
</feature>
<dbReference type="PIRSF" id="PIRSF006630">
    <property type="entry name" value="NADS_GAT"/>
    <property type="match status" value="1"/>
</dbReference>
<name>A0A099I6A8_CLOIN</name>
<evidence type="ECO:0000259" key="10">
    <source>
        <dbReference type="Pfam" id="PF02540"/>
    </source>
</evidence>
<dbReference type="Gene3D" id="3.60.110.10">
    <property type="entry name" value="Carbon-nitrogen hydrolase"/>
    <property type="match status" value="1"/>
</dbReference>
<dbReference type="Gene3D" id="3.40.50.620">
    <property type="entry name" value="HUPs"/>
    <property type="match status" value="1"/>
</dbReference>
<accession>A0A099I6A8</accession>
<organism evidence="11 12">
    <name type="scientific">Clostridium innocuum</name>
    <dbReference type="NCBI Taxonomy" id="1522"/>
    <lineage>
        <taxon>Bacteria</taxon>
        <taxon>Bacillati</taxon>
        <taxon>Bacillota</taxon>
        <taxon>Clostridia</taxon>
        <taxon>Eubacteriales</taxon>
        <taxon>Clostridiaceae</taxon>
        <taxon>Clostridium</taxon>
    </lineage>
</organism>
<dbReference type="AlphaFoldDB" id="A0A099I6A8"/>
<evidence type="ECO:0000313" key="12">
    <source>
        <dbReference type="Proteomes" id="UP000030008"/>
    </source>
</evidence>
<sequence>MKVAIVTMHVKQGKCEENVSYMKQMIQKAREEQADMIVFPQNAVSGYLLGDQWLDDDWCRYVDSFNEALLAESEDIAIVWGNIRYRNRRRFNAAFFAYRKQTHMRVKRNTPYTDDARYFEENPINSAIEFKGHVFALNFGREVQLTDININLDAAMYELDQTYSLKGNVIYANALGMQNSGKDVVVMAGGSGVRMQKKTIYQAAWFHEEMQIVDLAETREVESTQPQLLDALLLGIRDFDAQIFNRAIPWIVGMSGGLDSSVTAALLVAALGPKRVYGYNIATRHNSTTTISNAAAEAKALGIAYQEGNMETLVQASVELFHKEYGYAVEAMPSLVMENVQARSRGYLLSGFAGILGGVVVNNGNKVETALGYCTLYGDSIGALSLIGDLTKVQLFDLSKALNAHFGKEVVPLNLLPCVHEHGMDWTMPPSAELKDAQFDPMKWFYHDYLIEHLGTDLSLRSFMESYADGSIWKQDIARWMKYYHLDDPDAFLKDLEWLLTTRAKNAFKRLQLPPLLSVHKRTLANTREAQMREDRYVFEELKQRILND</sequence>
<proteinExistence type="inferred from homology"/>
<dbReference type="GO" id="GO:0005737">
    <property type="term" value="C:cytoplasm"/>
    <property type="evidence" value="ECO:0007669"/>
    <property type="project" value="InterPro"/>
</dbReference>
<comment type="similarity">
    <text evidence="2 7">In the C-terminal section; belongs to the NAD synthetase family.</text>
</comment>
<evidence type="ECO:0000256" key="5">
    <source>
        <dbReference type="ARBA" id="ARBA00022840"/>
    </source>
</evidence>
<dbReference type="InterPro" id="IPR036526">
    <property type="entry name" value="C-N_Hydrolase_sf"/>
</dbReference>
<dbReference type="InterPro" id="IPR003694">
    <property type="entry name" value="NAD_synthase"/>
</dbReference>
<keyword evidence="6 7" id="KW-0520">NAD</keyword>
<dbReference type="InterPro" id="IPR014729">
    <property type="entry name" value="Rossmann-like_a/b/a_fold"/>
</dbReference>
<keyword evidence="5 7" id="KW-0067">ATP-binding</keyword>
<dbReference type="EMBL" id="JQIF01000046">
    <property type="protein sequence ID" value="KGJ53116.1"/>
    <property type="molecule type" value="Genomic_DNA"/>
</dbReference>
<comment type="catalytic activity">
    <reaction evidence="7">
        <text>deamido-NAD(+) + L-glutamine + ATP + H2O = L-glutamate + AMP + diphosphate + NAD(+) + H(+)</text>
        <dbReference type="Rhea" id="RHEA:24384"/>
        <dbReference type="ChEBI" id="CHEBI:15377"/>
        <dbReference type="ChEBI" id="CHEBI:15378"/>
        <dbReference type="ChEBI" id="CHEBI:29985"/>
        <dbReference type="ChEBI" id="CHEBI:30616"/>
        <dbReference type="ChEBI" id="CHEBI:33019"/>
        <dbReference type="ChEBI" id="CHEBI:57540"/>
        <dbReference type="ChEBI" id="CHEBI:58359"/>
        <dbReference type="ChEBI" id="CHEBI:58437"/>
        <dbReference type="ChEBI" id="CHEBI:456215"/>
        <dbReference type="EC" id="6.3.5.1"/>
    </reaction>
</comment>
<evidence type="ECO:0000256" key="6">
    <source>
        <dbReference type="ARBA" id="ARBA00023027"/>
    </source>
</evidence>
<dbReference type="SUPFAM" id="SSF52402">
    <property type="entry name" value="Adenine nucleotide alpha hydrolases-like"/>
    <property type="match status" value="1"/>
</dbReference>
<dbReference type="GO" id="GO:0003952">
    <property type="term" value="F:NAD+ synthase (glutamine-hydrolyzing) activity"/>
    <property type="evidence" value="ECO:0007669"/>
    <property type="project" value="UniProtKB-UniRule"/>
</dbReference>
<evidence type="ECO:0000259" key="9">
    <source>
        <dbReference type="Pfam" id="PF00795"/>
    </source>
</evidence>
<dbReference type="SUPFAM" id="SSF56317">
    <property type="entry name" value="Carbon-nitrogen hydrolase"/>
    <property type="match status" value="1"/>
</dbReference>
<evidence type="ECO:0000256" key="3">
    <source>
        <dbReference type="ARBA" id="ARBA00022598"/>
    </source>
</evidence>
<evidence type="ECO:0000256" key="8">
    <source>
        <dbReference type="RuleBase" id="RU003811"/>
    </source>
</evidence>
<comment type="pathway">
    <text evidence="1 7">Cofactor biosynthesis; NAD(+) biosynthesis; NAD(+) from deamido-NAD(+) (L-Gln route): step 1/1.</text>
</comment>
<dbReference type="GO" id="GO:0004359">
    <property type="term" value="F:glutaminase activity"/>
    <property type="evidence" value="ECO:0007669"/>
    <property type="project" value="InterPro"/>
</dbReference>
<evidence type="ECO:0000313" key="11">
    <source>
        <dbReference type="EMBL" id="KGJ53116.1"/>
    </source>
</evidence>
<keyword evidence="4 7" id="KW-0547">Nucleotide-binding</keyword>
<dbReference type="UniPathway" id="UPA00253">
    <property type="reaction ID" value="UER00334"/>
</dbReference>
<evidence type="ECO:0000256" key="2">
    <source>
        <dbReference type="ARBA" id="ARBA00007145"/>
    </source>
</evidence>
<dbReference type="PANTHER" id="PTHR23090:SF9">
    <property type="entry name" value="GLUTAMINE-DEPENDENT NAD(+) SYNTHETASE"/>
    <property type="match status" value="1"/>
</dbReference>
<dbReference type="Pfam" id="PF02540">
    <property type="entry name" value="NAD_synthase"/>
    <property type="match status" value="1"/>
</dbReference>
<gene>
    <name evidence="11" type="ORF">CIAN88_10885</name>
</gene>
<evidence type="ECO:0000256" key="1">
    <source>
        <dbReference type="ARBA" id="ARBA00005188"/>
    </source>
</evidence>
<dbReference type="GO" id="GO:0005524">
    <property type="term" value="F:ATP binding"/>
    <property type="evidence" value="ECO:0007669"/>
    <property type="project" value="UniProtKB-UniRule"/>
</dbReference>
<keyword evidence="3 7" id="KW-0436">Ligase</keyword>
<dbReference type="NCBIfam" id="TIGR00552">
    <property type="entry name" value="nadE"/>
    <property type="match status" value="1"/>
</dbReference>
<dbReference type="RefSeq" id="WP_044905437.1">
    <property type="nucleotide sequence ID" value="NZ_JQIF01000046.1"/>
</dbReference>